<comment type="caution">
    <text evidence="1">The sequence shown here is derived from an EMBL/GenBank/DDBJ whole genome shotgun (WGS) entry which is preliminary data.</text>
</comment>
<gene>
    <name evidence="1" type="ORF">ENW96_01870</name>
</gene>
<accession>A0A7C3UW96</accession>
<dbReference type="EMBL" id="DTMF01000050">
    <property type="protein sequence ID" value="HGF33118.1"/>
    <property type="molecule type" value="Genomic_DNA"/>
</dbReference>
<sequence>MSLSVKVADLILTAVSLHPSINLKLSDQYLPFLSSDGQTDIAFHFLYAHLPSFQKARLIFNSQGSYRIYQHQEKYLIPLGKGDPQRLAAFDLGFTQGEIYSSPQHFLPSQSPFDIYLFEHPLDQLALVNYLAPKHGALMHASGMAVENQGLLFVGMSGAGKSTIAKIWQAITAEKLLNDDRIIIRRRHGSLRMYGTPWPGEAQISSPDSAPLKHIFFLEKAPHNSIRPLSPMEAATRLLACSFPPLYSRDGMESIIEFFSQVVTEIPCYELNFVPDRNVVDFILGVM</sequence>
<organism evidence="1">
    <name type="scientific">Desulfobacca acetoxidans</name>
    <dbReference type="NCBI Taxonomy" id="60893"/>
    <lineage>
        <taxon>Bacteria</taxon>
        <taxon>Pseudomonadati</taxon>
        <taxon>Thermodesulfobacteriota</taxon>
        <taxon>Desulfobaccia</taxon>
        <taxon>Desulfobaccales</taxon>
        <taxon>Desulfobaccaceae</taxon>
        <taxon>Desulfobacca</taxon>
    </lineage>
</organism>
<dbReference type="AlphaFoldDB" id="A0A7C3UW96"/>
<protein>
    <recommendedName>
        <fullName evidence="2">HPr kinase</fullName>
    </recommendedName>
</protein>
<reference evidence="1" key="1">
    <citation type="journal article" date="2020" name="mSystems">
        <title>Genome- and Community-Level Interaction Insights into Carbon Utilization and Element Cycling Functions of Hydrothermarchaeota in Hydrothermal Sediment.</title>
        <authorList>
            <person name="Zhou Z."/>
            <person name="Liu Y."/>
            <person name="Xu W."/>
            <person name="Pan J."/>
            <person name="Luo Z.H."/>
            <person name="Li M."/>
        </authorList>
    </citation>
    <scope>NUCLEOTIDE SEQUENCE [LARGE SCALE GENOMIC DNA]</scope>
    <source>
        <strain evidence="1">SpSt-897</strain>
    </source>
</reference>
<dbReference type="Gene3D" id="3.40.50.300">
    <property type="entry name" value="P-loop containing nucleotide triphosphate hydrolases"/>
    <property type="match status" value="1"/>
</dbReference>
<evidence type="ECO:0000313" key="1">
    <source>
        <dbReference type="EMBL" id="HGF33118.1"/>
    </source>
</evidence>
<dbReference type="SUPFAM" id="SSF53795">
    <property type="entry name" value="PEP carboxykinase-like"/>
    <property type="match status" value="1"/>
</dbReference>
<proteinExistence type="predicted"/>
<name>A0A7C3UW96_9BACT</name>
<evidence type="ECO:0008006" key="2">
    <source>
        <dbReference type="Google" id="ProtNLM"/>
    </source>
</evidence>
<dbReference type="InterPro" id="IPR027417">
    <property type="entry name" value="P-loop_NTPase"/>
</dbReference>